<dbReference type="AlphaFoldDB" id="A0A2X2DD28"/>
<evidence type="ECO:0000256" key="2">
    <source>
        <dbReference type="SAM" id="SignalP"/>
    </source>
</evidence>
<keyword evidence="6" id="KW-1185">Reference proteome</keyword>
<accession>A0A2X2DD28</accession>
<dbReference type="Proteomes" id="UP000626180">
    <property type="component" value="Unassembled WGS sequence"/>
</dbReference>
<feature type="signal peptide" evidence="2">
    <location>
        <begin position="1"/>
        <end position="19"/>
    </location>
</feature>
<dbReference type="EMBL" id="UAUF01000016">
    <property type="protein sequence ID" value="SPZ16873.1"/>
    <property type="molecule type" value="Genomic_DNA"/>
</dbReference>
<dbReference type="RefSeq" id="WP_073450512.1">
    <property type="nucleotide sequence ID" value="NZ_CP044085.1"/>
</dbReference>
<name>A0A2X2DD28_PSELU</name>
<reference evidence="3 6" key="2">
    <citation type="submission" date="2020-10" db="EMBL/GenBank/DDBJ databases">
        <title>Genome sequences of Pseudomonas isolates.</title>
        <authorList>
            <person name="Wessels L."/>
            <person name="Reich F."/>
            <person name="Hammerl J."/>
        </authorList>
    </citation>
    <scope>NUCLEOTIDE SEQUENCE [LARGE SCALE GENOMIC DNA]</scope>
    <source>
        <strain evidence="3 6">20-MO00624-0</strain>
    </source>
</reference>
<feature type="coiled-coil region" evidence="1">
    <location>
        <begin position="72"/>
        <end position="118"/>
    </location>
</feature>
<evidence type="ECO:0000313" key="6">
    <source>
        <dbReference type="Proteomes" id="UP000626180"/>
    </source>
</evidence>
<keyword evidence="4" id="KW-0489">Methyltransferase</keyword>
<dbReference type="Proteomes" id="UP000250443">
    <property type="component" value="Unassembled WGS sequence"/>
</dbReference>
<gene>
    <name evidence="4" type="primary">yqjC</name>
    <name evidence="3" type="ORF">IRZ65_18965</name>
    <name evidence="4" type="ORF">NCTC11842_05913</name>
</gene>
<keyword evidence="1" id="KW-0175">Coiled coil</keyword>
<evidence type="ECO:0000256" key="1">
    <source>
        <dbReference type="SAM" id="Coils"/>
    </source>
</evidence>
<dbReference type="Pfam" id="PF06476">
    <property type="entry name" value="DUF1090"/>
    <property type="match status" value="1"/>
</dbReference>
<sequence length="118" mass="13376">MRYAMVLLSLLLTSGLAQAQDCSQKEVEIQRQLENAREHRNSGRIRGLEAALKSVQENCTNSDLRAKRQHAINDARNEVAERKADLQEAIDSGSAEKIKIRQHKLAEAQKELRDALRE</sequence>
<dbReference type="GO" id="GO:0008168">
    <property type="term" value="F:methyltransferase activity"/>
    <property type="evidence" value="ECO:0007669"/>
    <property type="project" value="UniProtKB-KW"/>
</dbReference>
<dbReference type="EMBL" id="JADMCD010000011">
    <property type="protein sequence ID" value="MBF8642755.1"/>
    <property type="molecule type" value="Genomic_DNA"/>
</dbReference>
<feature type="chain" id="PRO_5044582327" evidence="2">
    <location>
        <begin position="20"/>
        <end position="118"/>
    </location>
</feature>
<evidence type="ECO:0000313" key="5">
    <source>
        <dbReference type="Proteomes" id="UP000250443"/>
    </source>
</evidence>
<dbReference type="InterPro" id="IPR009468">
    <property type="entry name" value="DUF1090"/>
</dbReference>
<proteinExistence type="predicted"/>
<dbReference type="GO" id="GO:0032259">
    <property type="term" value="P:methylation"/>
    <property type="evidence" value="ECO:0007669"/>
    <property type="project" value="UniProtKB-KW"/>
</dbReference>
<evidence type="ECO:0000313" key="3">
    <source>
        <dbReference type="EMBL" id="MBF8642755.1"/>
    </source>
</evidence>
<protein>
    <submittedName>
        <fullName evidence="3">DUF1090 domain-containing protein</fullName>
    </submittedName>
    <submittedName>
        <fullName evidence="4">Protein YqjC</fullName>
        <ecNumber evidence="4">2.1.1.-</ecNumber>
    </submittedName>
</protein>
<keyword evidence="4" id="KW-0808">Transferase</keyword>
<keyword evidence="2" id="KW-0732">Signal</keyword>
<reference evidence="4 5" key="1">
    <citation type="submission" date="2018-06" db="EMBL/GenBank/DDBJ databases">
        <authorList>
            <consortium name="Pathogen Informatics"/>
            <person name="Doyle S."/>
        </authorList>
    </citation>
    <scope>NUCLEOTIDE SEQUENCE [LARGE SCALE GENOMIC DNA]</scope>
    <source>
        <strain evidence="4 5">NCTC11842</strain>
    </source>
</reference>
<evidence type="ECO:0000313" key="4">
    <source>
        <dbReference type="EMBL" id="SPZ16873.1"/>
    </source>
</evidence>
<organism evidence="4 5">
    <name type="scientific">Pseudomonas luteola</name>
    <dbReference type="NCBI Taxonomy" id="47886"/>
    <lineage>
        <taxon>Bacteria</taxon>
        <taxon>Pseudomonadati</taxon>
        <taxon>Pseudomonadota</taxon>
        <taxon>Gammaproteobacteria</taxon>
        <taxon>Pseudomonadales</taxon>
        <taxon>Pseudomonadaceae</taxon>
        <taxon>Pseudomonas</taxon>
    </lineage>
</organism>
<dbReference type="EC" id="2.1.1.-" evidence="4"/>